<dbReference type="Gene3D" id="1.10.30.50">
    <property type="match status" value="1"/>
</dbReference>
<dbReference type="Pfam" id="PF01844">
    <property type="entry name" value="HNH"/>
    <property type="match status" value="1"/>
</dbReference>
<dbReference type="GO" id="GO:0004519">
    <property type="term" value="F:endonuclease activity"/>
    <property type="evidence" value="ECO:0007669"/>
    <property type="project" value="UniProtKB-KW"/>
</dbReference>
<keyword evidence="2" id="KW-0255">Endonuclease</keyword>
<dbReference type="InterPro" id="IPR052892">
    <property type="entry name" value="NA-targeting_endonuclease"/>
</dbReference>
<dbReference type="SMART" id="SM00507">
    <property type="entry name" value="HNHc"/>
    <property type="match status" value="1"/>
</dbReference>
<protein>
    <submittedName>
        <fullName evidence="2">HNH endonuclease</fullName>
    </submittedName>
</protein>
<dbReference type="InterPro" id="IPR003615">
    <property type="entry name" value="HNH_nuc"/>
</dbReference>
<reference evidence="2 3" key="1">
    <citation type="submission" date="2016-05" db="EMBL/GenBank/DDBJ databases">
        <title>Single-cell genome of chain-forming Candidatus Thiomargarita nelsonii and comparison to other large sulfur-oxidizing bacteria.</title>
        <authorList>
            <person name="Winkel M."/>
            <person name="Salman V."/>
            <person name="Woyke T."/>
            <person name="Schulz-Vogt H."/>
            <person name="Richter M."/>
            <person name="Flood B."/>
            <person name="Bailey J."/>
            <person name="Amann R."/>
            <person name="Mussmann M."/>
        </authorList>
    </citation>
    <scope>NUCLEOTIDE SEQUENCE [LARGE SCALE GENOMIC DNA]</scope>
    <source>
        <strain evidence="2 3">THI036</strain>
    </source>
</reference>
<sequence length="411" mass="46978">MLVYVINKNGNPLMPCKPAKARKLLRDEKAKIVNQSPFTIKLQWDCEENVQPITLGIDKGSHHTGLCNVGNGKILLSGIINHRTDIKDKMTARRGNRCQRRTRKWYRPKRFLNRATSKRSGRLPPSLFANADEVIRVVRQIPLPLSSCVVEDVQVDIARLNNPDLTGTEYQQSNRLDENLRIATLMRDKYQCVSCGKKKVQLQAHHLVPQSQGGKDTIKNLITLCQQCHKKVHQGQITLEVDGVSGFKDQIAQRTMQGKTYLYQALSQVAPLLSVFGYQTSIRRKSLSLPKEHDVDALCIATLNNQINQLIEYHRDNFYTIKFRPRQTRRRYHDLPRKGKGRVPYQVNAELDGFRKGSLVRVKDKWTKQINSIYSNGRLAFARVKGEPGSARPSDCQLLLRGQTVVWNYSV</sequence>
<dbReference type="CDD" id="cd00085">
    <property type="entry name" value="HNHc"/>
    <property type="match status" value="1"/>
</dbReference>
<dbReference type="PANTHER" id="PTHR33877">
    <property type="entry name" value="SLL1193 PROTEIN"/>
    <property type="match status" value="1"/>
</dbReference>
<dbReference type="PANTHER" id="PTHR33877:SF2">
    <property type="entry name" value="OS07G0170200 PROTEIN"/>
    <property type="match status" value="1"/>
</dbReference>
<dbReference type="Proteomes" id="UP000076962">
    <property type="component" value="Unassembled WGS sequence"/>
</dbReference>
<evidence type="ECO:0000313" key="3">
    <source>
        <dbReference type="Proteomes" id="UP000076962"/>
    </source>
</evidence>
<dbReference type="InterPro" id="IPR047693">
    <property type="entry name" value="RNA-guided_IscB-like"/>
</dbReference>
<dbReference type="Pfam" id="PF14239">
    <property type="entry name" value="RRXRR"/>
    <property type="match status" value="1"/>
</dbReference>
<keyword evidence="2" id="KW-0378">Hydrolase</keyword>
<dbReference type="InterPro" id="IPR025938">
    <property type="entry name" value="RRXRR_dom"/>
</dbReference>
<gene>
    <name evidence="2" type="ORF">THIOM_005124</name>
</gene>
<dbReference type="GO" id="GO:0003676">
    <property type="term" value="F:nucleic acid binding"/>
    <property type="evidence" value="ECO:0007669"/>
    <property type="project" value="InterPro"/>
</dbReference>
<dbReference type="NCBIfam" id="NF040563">
    <property type="entry name" value="guided_IscB"/>
    <property type="match status" value="1"/>
</dbReference>
<evidence type="ECO:0000259" key="1">
    <source>
        <dbReference type="SMART" id="SM00507"/>
    </source>
</evidence>
<evidence type="ECO:0000313" key="2">
    <source>
        <dbReference type="EMBL" id="OAD19254.1"/>
    </source>
</evidence>
<proteinExistence type="predicted"/>
<keyword evidence="3" id="KW-1185">Reference proteome</keyword>
<dbReference type="AlphaFoldDB" id="A0A176RU35"/>
<dbReference type="EMBL" id="LUTY01002878">
    <property type="protein sequence ID" value="OAD19254.1"/>
    <property type="molecule type" value="Genomic_DNA"/>
</dbReference>
<comment type="caution">
    <text evidence="2">The sequence shown here is derived from an EMBL/GenBank/DDBJ whole genome shotgun (WGS) entry which is preliminary data.</text>
</comment>
<organism evidence="2 3">
    <name type="scientific">Candidatus Thiomargarita nelsonii</name>
    <dbReference type="NCBI Taxonomy" id="1003181"/>
    <lineage>
        <taxon>Bacteria</taxon>
        <taxon>Pseudomonadati</taxon>
        <taxon>Pseudomonadota</taxon>
        <taxon>Gammaproteobacteria</taxon>
        <taxon>Thiotrichales</taxon>
        <taxon>Thiotrichaceae</taxon>
        <taxon>Thiomargarita</taxon>
    </lineage>
</organism>
<keyword evidence="2" id="KW-0540">Nuclease</keyword>
<name>A0A176RU35_9GAMM</name>
<dbReference type="InterPro" id="IPR002711">
    <property type="entry name" value="HNH"/>
</dbReference>
<accession>A0A176RU35</accession>
<feature type="domain" description="HNH nuclease" evidence="1">
    <location>
        <begin position="179"/>
        <end position="230"/>
    </location>
</feature>
<dbReference type="GO" id="GO:0008270">
    <property type="term" value="F:zinc ion binding"/>
    <property type="evidence" value="ECO:0007669"/>
    <property type="project" value="InterPro"/>
</dbReference>